<evidence type="ECO:0000313" key="3">
    <source>
        <dbReference type="EMBL" id="RLJ34819.1"/>
    </source>
</evidence>
<feature type="chain" id="PRO_5019832710" evidence="1">
    <location>
        <begin position="21"/>
        <end position="458"/>
    </location>
</feature>
<dbReference type="Pfam" id="PF13385">
    <property type="entry name" value="Laminin_G_3"/>
    <property type="match status" value="1"/>
</dbReference>
<dbReference type="GO" id="GO:0030246">
    <property type="term" value="F:carbohydrate binding"/>
    <property type="evidence" value="ECO:0007669"/>
    <property type="project" value="UniProtKB-KW"/>
</dbReference>
<dbReference type="InterPro" id="IPR013320">
    <property type="entry name" value="ConA-like_dom_sf"/>
</dbReference>
<keyword evidence="3" id="KW-0430">Lectin</keyword>
<protein>
    <submittedName>
        <fullName evidence="3">Concanavalin A-like lectin/glucanase superfamily protein</fullName>
    </submittedName>
</protein>
<sequence>MNMKKVLQSILVLSCIAVFAISCQDEENETRQNEETLSKTAPLTGLMKRVSMNATADDNVIDSTSCFSVKLPVNLIVNSQSVTINTENDYHLVNDIFEVTDTDQDYVDFVFPITIVYPDYSEVVVQNQTQFNALKDACQEPEPGQRNISCVSIHYPIRVFGYNSNYQLAHTYTIRNDMEFFLLLFNLNATEFYAVDYPITITNREGNQVTIRNNIEMSGAIQDCINNQCPNPNILTNDLIIYMPFANEVRDLVSGDYAVPAAAPTFVTDRSGNANSAISFTRNNFLRLNVTSARNIQVGNSLTISVWIKMQNTVMGDLERIFEKSDGSSNHLQPRFGLAVYDLNTPLYYGNNYSLWDNEWNMDPNLPTDTTNWHHIVITVEHAAAGNISNVKIYRDGVLRNSGQGSDLFLNTQAFDYYIGKDFQGFVDDLRVYRKALTPQQVTTLFQLEGDNNNCLDN</sequence>
<keyword evidence="4" id="KW-1185">Reference proteome</keyword>
<proteinExistence type="predicted"/>
<dbReference type="EMBL" id="PJND01000007">
    <property type="protein sequence ID" value="PKW29680.1"/>
    <property type="molecule type" value="Genomic_DNA"/>
</dbReference>
<dbReference type="EMBL" id="RCCB01000010">
    <property type="protein sequence ID" value="RLJ34819.1"/>
    <property type="molecule type" value="Genomic_DNA"/>
</dbReference>
<dbReference type="Proteomes" id="UP000275027">
    <property type="component" value="Unassembled WGS sequence"/>
</dbReference>
<dbReference type="GO" id="GO:0004553">
    <property type="term" value="F:hydrolase activity, hydrolyzing O-glycosyl compounds"/>
    <property type="evidence" value="ECO:0007669"/>
    <property type="project" value="UniProtKB-ARBA"/>
</dbReference>
<name>A0A497V984_9FLAO</name>
<gene>
    <name evidence="2" type="ORF">B0G92_1324</name>
    <name evidence="3" type="ORF">CLV50_0180</name>
</gene>
<evidence type="ECO:0000313" key="5">
    <source>
        <dbReference type="Proteomes" id="UP000275027"/>
    </source>
</evidence>
<organism evidence="3 5">
    <name type="scientific">Flavobacterium lindanitolerans</name>
    <dbReference type="NCBI Taxonomy" id="428988"/>
    <lineage>
        <taxon>Bacteria</taxon>
        <taxon>Pseudomonadati</taxon>
        <taxon>Bacteroidota</taxon>
        <taxon>Flavobacteriia</taxon>
        <taxon>Flavobacteriales</taxon>
        <taxon>Flavobacteriaceae</taxon>
        <taxon>Flavobacterium</taxon>
    </lineage>
</organism>
<reference evidence="3 5" key="2">
    <citation type="submission" date="2018-10" db="EMBL/GenBank/DDBJ databases">
        <title>Genomic Encyclopedia of Archaeal and Bacterial Type Strains, Phase II (KMG-II): from individual species to whole genera.</title>
        <authorList>
            <person name="Goeker M."/>
        </authorList>
    </citation>
    <scope>NUCLEOTIDE SEQUENCE [LARGE SCALE GENOMIC DNA]</scope>
    <source>
        <strain evidence="3 5">DSM 21886</strain>
    </source>
</reference>
<comment type="caution">
    <text evidence="3">The sequence shown here is derived from an EMBL/GenBank/DDBJ whole genome shotgun (WGS) entry which is preliminary data.</text>
</comment>
<dbReference type="AlphaFoldDB" id="A0A497V984"/>
<dbReference type="Gene3D" id="2.60.120.200">
    <property type="match status" value="1"/>
</dbReference>
<evidence type="ECO:0000313" key="2">
    <source>
        <dbReference type="EMBL" id="PKW29680.1"/>
    </source>
</evidence>
<dbReference type="Proteomes" id="UP000233767">
    <property type="component" value="Unassembled WGS sequence"/>
</dbReference>
<feature type="signal peptide" evidence="1">
    <location>
        <begin position="1"/>
        <end position="20"/>
    </location>
</feature>
<dbReference type="SUPFAM" id="SSF49899">
    <property type="entry name" value="Concanavalin A-like lectins/glucanases"/>
    <property type="match status" value="1"/>
</dbReference>
<keyword evidence="1" id="KW-0732">Signal</keyword>
<dbReference type="PROSITE" id="PS51257">
    <property type="entry name" value="PROKAR_LIPOPROTEIN"/>
    <property type="match status" value="1"/>
</dbReference>
<evidence type="ECO:0000256" key="1">
    <source>
        <dbReference type="SAM" id="SignalP"/>
    </source>
</evidence>
<dbReference type="GO" id="GO:0005975">
    <property type="term" value="P:carbohydrate metabolic process"/>
    <property type="evidence" value="ECO:0007669"/>
    <property type="project" value="UniProtKB-ARBA"/>
</dbReference>
<evidence type="ECO:0000313" key="4">
    <source>
        <dbReference type="Proteomes" id="UP000233767"/>
    </source>
</evidence>
<reference evidence="2 4" key="1">
    <citation type="submission" date="2017-12" db="EMBL/GenBank/DDBJ databases">
        <title>Genomic Encyclopedia of Type Strains, Phase III (KMG-III): the genomes of soil and plant-associated and newly described type strains.</title>
        <authorList>
            <person name="Whitman W."/>
        </authorList>
    </citation>
    <scope>NUCLEOTIDE SEQUENCE [LARGE SCALE GENOMIC DNA]</scope>
    <source>
        <strain evidence="2 4">IP-10</strain>
    </source>
</reference>
<accession>A0A497V984</accession>